<evidence type="ECO:0008006" key="5">
    <source>
        <dbReference type="Google" id="ProtNLM"/>
    </source>
</evidence>
<evidence type="ECO:0000313" key="3">
    <source>
        <dbReference type="EMBL" id="QIE56313.1"/>
    </source>
</evidence>
<feature type="chain" id="PRO_5029493790" description="Lipoprotein" evidence="2">
    <location>
        <begin position="26"/>
        <end position="170"/>
    </location>
</feature>
<sequence length="170" mass="17380">MRGYGARWRRAALLALFCLSACVEAGLMEPVGPFQAKAPAEPAPADSFTAAAEPSSPVPVARPASGTAAAAPPVPPEAVVFRINELPAEWDGAETVGGLWVALPYLPAHRRVLVSDPETGRTVVAKLYWRDPAAGGAGADEAVLSSAAANALGLAPGRTEGLDMAVLADE</sequence>
<feature type="region of interest" description="Disordered" evidence="1">
    <location>
        <begin position="38"/>
        <end position="70"/>
    </location>
</feature>
<evidence type="ECO:0000256" key="1">
    <source>
        <dbReference type="SAM" id="MobiDB-lite"/>
    </source>
</evidence>
<keyword evidence="2" id="KW-0732">Signal</keyword>
<accession>A0A7L5BYW6</accession>
<dbReference type="EMBL" id="CP049056">
    <property type="protein sequence ID" value="QIE56313.1"/>
    <property type="molecule type" value="Genomic_DNA"/>
</dbReference>
<dbReference type="AlphaFoldDB" id="A0A7L5BYW6"/>
<evidence type="ECO:0000313" key="4">
    <source>
        <dbReference type="Proteomes" id="UP000503336"/>
    </source>
</evidence>
<name>A0A7L5BYW6_9RHOB</name>
<dbReference type="RefSeq" id="WP_165099384.1">
    <property type="nucleotide sequence ID" value="NZ_CP049056.1"/>
</dbReference>
<feature type="compositionally biased region" description="Low complexity" evidence="1">
    <location>
        <begin position="50"/>
        <end position="70"/>
    </location>
</feature>
<keyword evidence="4" id="KW-1185">Reference proteome</keyword>
<proteinExistence type="predicted"/>
<protein>
    <recommendedName>
        <fullName evidence="5">Lipoprotein</fullName>
    </recommendedName>
</protein>
<organism evidence="3 4">
    <name type="scientific">Pikeienuella piscinae</name>
    <dbReference type="NCBI Taxonomy" id="2748098"/>
    <lineage>
        <taxon>Bacteria</taxon>
        <taxon>Pseudomonadati</taxon>
        <taxon>Pseudomonadota</taxon>
        <taxon>Alphaproteobacteria</taxon>
        <taxon>Rhodobacterales</taxon>
        <taxon>Paracoccaceae</taxon>
        <taxon>Pikeienuella</taxon>
    </lineage>
</organism>
<dbReference type="Proteomes" id="UP000503336">
    <property type="component" value="Chromosome"/>
</dbReference>
<dbReference type="KEGG" id="hdh:G5B40_13075"/>
<feature type="signal peptide" evidence="2">
    <location>
        <begin position="1"/>
        <end position="25"/>
    </location>
</feature>
<gene>
    <name evidence="3" type="ORF">G5B40_13075</name>
</gene>
<reference evidence="3 4" key="1">
    <citation type="submission" date="2020-02" db="EMBL/GenBank/DDBJ databases">
        <title>complete genome sequence of Rhodobacteraceae bacterium.</title>
        <authorList>
            <person name="Park J."/>
            <person name="Kim Y.-S."/>
            <person name="Kim K.-H."/>
        </authorList>
    </citation>
    <scope>NUCLEOTIDE SEQUENCE [LARGE SCALE GENOMIC DNA]</scope>
    <source>
        <strain evidence="3 4">RR4-56</strain>
    </source>
</reference>
<evidence type="ECO:0000256" key="2">
    <source>
        <dbReference type="SAM" id="SignalP"/>
    </source>
</evidence>